<feature type="coiled-coil region" evidence="1">
    <location>
        <begin position="440"/>
        <end position="467"/>
    </location>
</feature>
<dbReference type="OrthoDB" id="7993621at2759"/>
<keyword evidence="3" id="KW-1185">Reference proteome</keyword>
<gene>
    <name evidence="2" type="ORF">BpHYR1_004613</name>
</gene>
<dbReference type="STRING" id="10195.A0A3M7P3J5"/>
<dbReference type="Proteomes" id="UP000276133">
    <property type="component" value="Unassembled WGS sequence"/>
</dbReference>
<name>A0A3M7P3J5_BRAPC</name>
<comment type="caution">
    <text evidence="2">The sequence shown here is derived from an EMBL/GenBank/DDBJ whole genome shotgun (WGS) entry which is preliminary data.</text>
</comment>
<dbReference type="AlphaFoldDB" id="A0A3M7P3J5"/>
<protein>
    <submittedName>
        <fullName evidence="2">Pre translocase subunit</fullName>
    </submittedName>
</protein>
<evidence type="ECO:0000313" key="3">
    <source>
        <dbReference type="Proteomes" id="UP000276133"/>
    </source>
</evidence>
<keyword evidence="1" id="KW-0175">Coiled coil</keyword>
<feature type="non-terminal residue" evidence="2">
    <location>
        <position position="916"/>
    </location>
</feature>
<sequence>MCAFAYLYKAIALFRPVNNIGTELVDQLGQNFNGGFKIISEKNKKDGIRLLKMSIELFQKEIQRIQMRSQVLCKIGQEKIKYGVGSKADHFSKSNANEISVLQIHLNAAQCALKTPIDCLKLSNCLNSTKLFNRLSDDDEKKACEIKKSLFEAIIDDCQSIKLIKKVRFSKKCILKCHINFKNREKMVRDIIGEQLMQKAEKTPECFVLNQIDSCLEQNLKSNFVDYSKEIYIRDLIDPSGFRHVKLPSQFFYLKERLLKQLENIHGQTTNERENVVNNISKECLSLNKVFDIISQKFCLQNVKCVLLHQEFAKYSINENVWQNDTFGDWANSIRNVLPKLFESNQCVEYSNLVNIIKEKLMEDKTQNQKQLAYLDVVEITNHLFKKNILVLEEKFKFPNEIQQLIKEFKNSLCFRQNITFDNIRQHIECVDLSDFTRLSEKKEEIIDFFEKKLKNSQKKIRREEFEEEIFGQNSDEYSYGFLKILLTLKKVFSSLDEWLNINLTSSHLDENEIIEVNNIVLELANLEYFNKQNLSLIPLNSLIEYFIGEKVVKDKSFSFKYQLSPEKMAKELRDKIKSYAQKHVSELIDKYIENGQYLTEADLKDLKSTIEDKILNFSKKKLLRYNEKKILENIRRKTRSNDIEEMSNLIVSSLMDTIGEFRLNEKCYITCNLLNSILKETNLPREAQEFIQDGKDLVISFSKYNSHWSWKATCIMALGVVQISAGCLLTAYPILGPFSFHIGSGLISEGCGDIMFALNNAANITTTTYLKHKAISMLITCVCVGIGGYLSRASSVSNVSGKTIQEQAVRLGSQFVTKKNSYFISGAIAKKVMLEINKNFMIYFKGVAVNILSSMTSEFIKQMLRQFPKKIISLIRHDQSYNLKIEKLGSSVKKLLDIVKKRSYRQSTKQILDEK</sequence>
<reference evidence="2 3" key="1">
    <citation type="journal article" date="2018" name="Sci. Rep.">
        <title>Genomic signatures of local adaptation to the degree of environmental predictability in rotifers.</title>
        <authorList>
            <person name="Franch-Gras L."/>
            <person name="Hahn C."/>
            <person name="Garcia-Roger E.M."/>
            <person name="Carmona M.J."/>
            <person name="Serra M."/>
            <person name="Gomez A."/>
        </authorList>
    </citation>
    <scope>NUCLEOTIDE SEQUENCE [LARGE SCALE GENOMIC DNA]</scope>
    <source>
        <strain evidence="2">HYR1</strain>
    </source>
</reference>
<accession>A0A3M7P3J5</accession>
<organism evidence="2 3">
    <name type="scientific">Brachionus plicatilis</name>
    <name type="common">Marine rotifer</name>
    <name type="synonym">Brachionus muelleri</name>
    <dbReference type="NCBI Taxonomy" id="10195"/>
    <lineage>
        <taxon>Eukaryota</taxon>
        <taxon>Metazoa</taxon>
        <taxon>Spiralia</taxon>
        <taxon>Gnathifera</taxon>
        <taxon>Rotifera</taxon>
        <taxon>Eurotatoria</taxon>
        <taxon>Monogononta</taxon>
        <taxon>Pseudotrocha</taxon>
        <taxon>Ploima</taxon>
        <taxon>Brachionidae</taxon>
        <taxon>Brachionus</taxon>
    </lineage>
</organism>
<proteinExistence type="predicted"/>
<dbReference type="EMBL" id="REGN01013665">
    <property type="protein sequence ID" value="RMZ93628.1"/>
    <property type="molecule type" value="Genomic_DNA"/>
</dbReference>
<evidence type="ECO:0000313" key="2">
    <source>
        <dbReference type="EMBL" id="RMZ93628.1"/>
    </source>
</evidence>
<evidence type="ECO:0000256" key="1">
    <source>
        <dbReference type="SAM" id="Coils"/>
    </source>
</evidence>